<feature type="signal peptide" evidence="2">
    <location>
        <begin position="1"/>
        <end position="22"/>
    </location>
</feature>
<accession>A0A5N5T1Q1</accession>
<feature type="region of interest" description="Disordered" evidence="1">
    <location>
        <begin position="439"/>
        <end position="481"/>
    </location>
</feature>
<protein>
    <recommendedName>
        <fullName evidence="3">Peptidase S1 domain-containing protein</fullName>
    </recommendedName>
</protein>
<dbReference type="Pfam" id="PF00089">
    <property type="entry name" value="Trypsin"/>
    <property type="match status" value="1"/>
</dbReference>
<dbReference type="PANTHER" id="PTHR24258">
    <property type="entry name" value="SERINE PROTEASE-RELATED"/>
    <property type="match status" value="1"/>
</dbReference>
<feature type="compositionally biased region" description="Low complexity" evidence="1">
    <location>
        <begin position="447"/>
        <end position="459"/>
    </location>
</feature>
<dbReference type="EMBL" id="SEYY01018932">
    <property type="protein sequence ID" value="KAB7498850.1"/>
    <property type="molecule type" value="Genomic_DNA"/>
</dbReference>
<dbReference type="Proteomes" id="UP000326759">
    <property type="component" value="Unassembled WGS sequence"/>
</dbReference>
<dbReference type="AlphaFoldDB" id="A0A5N5T1Q1"/>
<evidence type="ECO:0000256" key="1">
    <source>
        <dbReference type="SAM" id="MobiDB-lite"/>
    </source>
</evidence>
<dbReference type="GO" id="GO:0006508">
    <property type="term" value="P:proteolysis"/>
    <property type="evidence" value="ECO:0007669"/>
    <property type="project" value="InterPro"/>
</dbReference>
<dbReference type="InterPro" id="IPR001254">
    <property type="entry name" value="Trypsin_dom"/>
</dbReference>
<proteinExistence type="predicted"/>
<dbReference type="PANTHER" id="PTHR24258:SF142">
    <property type="entry name" value="PEPTIDASE S1 DOMAIN-CONTAINING PROTEIN"/>
    <property type="match status" value="1"/>
</dbReference>
<keyword evidence="2" id="KW-0732">Signal</keyword>
<name>A0A5N5T1Q1_9CRUS</name>
<evidence type="ECO:0000313" key="4">
    <source>
        <dbReference type="EMBL" id="KAB7498850.1"/>
    </source>
</evidence>
<feature type="chain" id="PRO_5024421042" description="Peptidase S1 domain-containing protein" evidence="2">
    <location>
        <begin position="23"/>
        <end position="718"/>
    </location>
</feature>
<dbReference type="Gene3D" id="2.40.10.10">
    <property type="entry name" value="Trypsin-like serine proteases"/>
    <property type="match status" value="1"/>
</dbReference>
<evidence type="ECO:0000313" key="5">
    <source>
        <dbReference type="Proteomes" id="UP000326759"/>
    </source>
</evidence>
<sequence length="718" mass="79801">MFNLNVFSHLLVTVLLVSHVNCDWSWGSNKKVEVALEAETDDITPEAVPPTSFAASSQNEARASSINVPQAVLPLEEGTGDYAVLPLDEPAGDYAALEVVQGTEDLSEDVLGEEGRSGRFLGIPDRLCKLGVKGLCEKQKHGYPPSLPSHYGNSIPSPSYSSYSPNAYPPLSGYPGPNVGASKPSKGLFSGLFKNKKKDTIQTSFIPPGIYGPPKPSYGAPPPVYKPPVTNYIPKPVYQPPVSSYGPPKPKPHYHQPPHKISYKQPLPAFDTPKPNDVIIHQIKGQHSIPKQIINSGIHPSKVQHIHTHTHIYPQNPGIDIRDSYNLPRDDGSYQAASQVQAVKTSIHNSVPVQHFNTEKNAYPEDCQCVPRQYCPLEDLVARTDTNEIRHLLDARNEPSEVESNSTLPEDYYEYDYLHSDVNFTYDEEVDFTTIASETVSEDETTTESLPTEATTTTAKPEENSRVRREVKEETKNTTEDLQGRQLTGFAPGLNGCGPDYVCCRRPVYIAAKRSDPICGRGNPSIHGRVASFEYEKGQSDFGEYPWQAAILRDEGPESILKVQTLKVRLGEWDVNRDTEFYNYIEERVSGVFIHPEFYKGNLYNDIAVLRLANYVDIDTHPHISPVCLPAPNTDFTNYRCHVTGWGKDAFGDKGKFQHILKELEIPVVDRTTCEFALQSTRLGREYKLHNGFLCAGGEEGKDACKVWIFGNTGLLNT</sequence>
<keyword evidence="5" id="KW-1185">Reference proteome</keyword>
<dbReference type="InterPro" id="IPR009003">
    <property type="entry name" value="Peptidase_S1_PA"/>
</dbReference>
<dbReference type="GO" id="GO:0004252">
    <property type="term" value="F:serine-type endopeptidase activity"/>
    <property type="evidence" value="ECO:0007669"/>
    <property type="project" value="InterPro"/>
</dbReference>
<comment type="caution">
    <text evidence="4">The sequence shown here is derived from an EMBL/GenBank/DDBJ whole genome shotgun (WGS) entry which is preliminary data.</text>
</comment>
<dbReference type="SMART" id="SM00020">
    <property type="entry name" value="Tryp_SPc"/>
    <property type="match status" value="1"/>
</dbReference>
<organism evidence="4 5">
    <name type="scientific">Armadillidium nasatum</name>
    <dbReference type="NCBI Taxonomy" id="96803"/>
    <lineage>
        <taxon>Eukaryota</taxon>
        <taxon>Metazoa</taxon>
        <taxon>Ecdysozoa</taxon>
        <taxon>Arthropoda</taxon>
        <taxon>Crustacea</taxon>
        <taxon>Multicrustacea</taxon>
        <taxon>Malacostraca</taxon>
        <taxon>Eumalacostraca</taxon>
        <taxon>Peracarida</taxon>
        <taxon>Isopoda</taxon>
        <taxon>Oniscidea</taxon>
        <taxon>Crinocheta</taxon>
        <taxon>Armadillidiidae</taxon>
        <taxon>Armadillidium</taxon>
    </lineage>
</organism>
<gene>
    <name evidence="4" type="ORF">Anas_07476</name>
</gene>
<evidence type="ECO:0000259" key="3">
    <source>
        <dbReference type="PROSITE" id="PS50240"/>
    </source>
</evidence>
<evidence type="ECO:0000256" key="2">
    <source>
        <dbReference type="SAM" id="SignalP"/>
    </source>
</evidence>
<reference evidence="4 5" key="1">
    <citation type="journal article" date="2019" name="PLoS Biol.">
        <title>Sex chromosomes control vertical transmission of feminizing Wolbachia symbionts in an isopod.</title>
        <authorList>
            <person name="Becking T."/>
            <person name="Chebbi M.A."/>
            <person name="Giraud I."/>
            <person name="Moumen B."/>
            <person name="Laverre T."/>
            <person name="Caubet Y."/>
            <person name="Peccoud J."/>
            <person name="Gilbert C."/>
            <person name="Cordaux R."/>
        </authorList>
    </citation>
    <scope>NUCLEOTIDE SEQUENCE [LARGE SCALE GENOMIC DNA]</scope>
    <source>
        <strain evidence="4">ANa2</strain>
        <tissue evidence="4">Whole body excluding digestive tract and cuticle</tissue>
    </source>
</reference>
<dbReference type="CDD" id="cd00190">
    <property type="entry name" value="Tryp_SPc"/>
    <property type="match status" value="1"/>
</dbReference>
<dbReference type="SUPFAM" id="SSF50494">
    <property type="entry name" value="Trypsin-like serine proteases"/>
    <property type="match status" value="1"/>
</dbReference>
<dbReference type="InterPro" id="IPR043504">
    <property type="entry name" value="Peptidase_S1_PA_chymotrypsin"/>
</dbReference>
<feature type="domain" description="Peptidase S1" evidence="3">
    <location>
        <begin position="525"/>
        <end position="718"/>
    </location>
</feature>
<feature type="compositionally biased region" description="Basic and acidic residues" evidence="1">
    <location>
        <begin position="460"/>
        <end position="481"/>
    </location>
</feature>
<dbReference type="PROSITE" id="PS50240">
    <property type="entry name" value="TRYPSIN_DOM"/>
    <property type="match status" value="1"/>
</dbReference>